<dbReference type="WBParaSite" id="SPAL_0001125500.1">
    <property type="protein sequence ID" value="SPAL_0001125500.1"/>
    <property type="gene ID" value="SPAL_0001125500"/>
</dbReference>
<name>A0A0N5BZR4_STREA</name>
<proteinExistence type="predicted"/>
<organism evidence="1 2">
    <name type="scientific">Strongyloides papillosus</name>
    <name type="common">Intestinal threadworm</name>
    <dbReference type="NCBI Taxonomy" id="174720"/>
    <lineage>
        <taxon>Eukaryota</taxon>
        <taxon>Metazoa</taxon>
        <taxon>Ecdysozoa</taxon>
        <taxon>Nematoda</taxon>
        <taxon>Chromadorea</taxon>
        <taxon>Rhabditida</taxon>
        <taxon>Tylenchina</taxon>
        <taxon>Panagrolaimomorpha</taxon>
        <taxon>Strongyloidoidea</taxon>
        <taxon>Strongyloididae</taxon>
        <taxon>Strongyloides</taxon>
    </lineage>
</organism>
<reference evidence="2" key="1">
    <citation type="submission" date="2017-02" db="UniProtKB">
        <authorList>
            <consortium name="WormBaseParasite"/>
        </authorList>
    </citation>
    <scope>IDENTIFICATION</scope>
</reference>
<protein>
    <submittedName>
        <fullName evidence="2">F-box domain-containing protein</fullName>
    </submittedName>
</protein>
<sequence length="560" mass="65964">MLVSSESQKPVILEKAGNGKTSCEIVFDCPELVTMVYKNLSDLKDKSNFIRTCKTFFNSVEKIKSLPEECGLNGDFFDINDVISIDDTVLHLHRDYLVITPGRREIHDGQLVNNVNKKIKMNTKNTRKLYISPYLRNWNQVTRKLNSFENIKHLKIGWDLKLPKLNFFNYLTTLNPDTIYLMDRQCTLFARDGRNYKSSNENWSFPRSVKRFIIKYRGCLPISRLLEGLSNFGQNEIDFLELIPTCFTKSDFINCWNKFIRLTDYFKRIDITSNYIIYEQGFYNCMKRLSSIDNNSKFWFNLKANIDSSFWNEIDHQICLKVRLLCILNNIVEGRYVDENLASTIYRTLFMMHGLETLMFGFTITDLGVNFASFIHNVSRKLKNIQITDCEKMKLIDLQTMAAHFKDLHTLSLHGIKSDDITLKEIFDLFPKIKVLEVFYKKSFKDSQVLDFFKGQKLNDGSYKFVWPKTVLLNIFTYYPNEEEFHDFQMVEKTIPRKSGQLLYSPDRSYFKGKTDILRVTLQQSSGCYNHLEVFKAYSCEMFYELLFYQDLLYGFENCI</sequence>
<evidence type="ECO:0000313" key="1">
    <source>
        <dbReference type="Proteomes" id="UP000046392"/>
    </source>
</evidence>
<dbReference type="AlphaFoldDB" id="A0A0N5BZR4"/>
<accession>A0A0N5BZR4</accession>
<keyword evidence="1" id="KW-1185">Reference proteome</keyword>
<dbReference type="Proteomes" id="UP000046392">
    <property type="component" value="Unplaced"/>
</dbReference>
<evidence type="ECO:0000313" key="2">
    <source>
        <dbReference type="WBParaSite" id="SPAL_0001125500.1"/>
    </source>
</evidence>